<evidence type="ECO:0000313" key="1">
    <source>
        <dbReference type="EMBL" id="HHI98069.1"/>
    </source>
</evidence>
<accession>A0A7V5U3D8</accession>
<dbReference type="EMBL" id="DROK01000278">
    <property type="protein sequence ID" value="HHI98069.1"/>
    <property type="molecule type" value="Genomic_DNA"/>
</dbReference>
<organism evidence="1">
    <name type="scientific">Thermodesulfatator atlanticus</name>
    <dbReference type="NCBI Taxonomy" id="501497"/>
    <lineage>
        <taxon>Bacteria</taxon>
        <taxon>Pseudomonadati</taxon>
        <taxon>Thermodesulfobacteriota</taxon>
        <taxon>Thermodesulfobacteria</taxon>
        <taxon>Thermodesulfobacteriales</taxon>
        <taxon>Thermodesulfatatoraceae</taxon>
        <taxon>Thermodesulfatator</taxon>
    </lineage>
</organism>
<gene>
    <name evidence="1" type="ORF">ENJ96_09500</name>
</gene>
<reference evidence="1" key="1">
    <citation type="journal article" date="2020" name="mSystems">
        <title>Genome- and Community-Level Interaction Insights into Carbon Utilization and Element Cycling Functions of Hydrothermarchaeota in Hydrothermal Sediment.</title>
        <authorList>
            <person name="Zhou Z."/>
            <person name="Liu Y."/>
            <person name="Xu W."/>
            <person name="Pan J."/>
            <person name="Luo Z.H."/>
            <person name="Li M."/>
        </authorList>
    </citation>
    <scope>NUCLEOTIDE SEQUENCE [LARGE SCALE GENOMIC DNA]</scope>
    <source>
        <strain evidence="1">HyVt-533</strain>
    </source>
</reference>
<protein>
    <submittedName>
        <fullName evidence="1">YkgJ family cysteine cluster protein</fullName>
    </submittedName>
</protein>
<proteinExistence type="predicted"/>
<dbReference type="Pfam" id="PF03692">
    <property type="entry name" value="CxxCxxCC"/>
    <property type="match status" value="1"/>
</dbReference>
<dbReference type="PANTHER" id="PTHR35866:SF1">
    <property type="entry name" value="YKGJ FAMILY CYSTEINE CLUSTER PROTEIN"/>
    <property type="match status" value="1"/>
</dbReference>
<dbReference type="AlphaFoldDB" id="A0A7V5U3D8"/>
<dbReference type="Proteomes" id="UP000886101">
    <property type="component" value="Unassembled WGS sequence"/>
</dbReference>
<name>A0A7V5U3D8_9BACT</name>
<dbReference type="PANTHER" id="PTHR35866">
    <property type="entry name" value="PUTATIVE-RELATED"/>
    <property type="match status" value="1"/>
</dbReference>
<comment type="caution">
    <text evidence="1">The sequence shown here is derived from an EMBL/GenBank/DDBJ whole genome shotgun (WGS) entry which is preliminary data.</text>
</comment>
<sequence length="137" mass="15765">MKTDKAKVFECKRCGFCCQGESTVSLSPEEQEQIASYLGLKLEEFLEKYTVKRGRRVEMKTVAGHCIFYQEKESLCLIHPVKPFHCKQWPLHPSILKDRESFEIIRRTCPGFSPEASWEDVKKLLPSSPKPSNSGQK</sequence>
<dbReference type="InterPro" id="IPR005358">
    <property type="entry name" value="Puta_zinc/iron-chelating_dom"/>
</dbReference>